<dbReference type="EMBL" id="NCUE01000017">
    <property type="protein sequence ID" value="ORO44086.1"/>
    <property type="molecule type" value="Genomic_DNA"/>
</dbReference>
<sequence>MTKTNLQSYLGKRIRLLRLQKNLTQQQLEELADLPLKYTYKLENLEPNIKIKTLQKIMDALDTDIETFFDISVTESNPLINQLIYKIKELTPSKQERVLKLMIQLIDEIET</sequence>
<dbReference type="CDD" id="cd00093">
    <property type="entry name" value="HTH_XRE"/>
    <property type="match status" value="1"/>
</dbReference>
<comment type="caution">
    <text evidence="2">The sequence shown here is derived from an EMBL/GenBank/DDBJ whole genome shotgun (WGS) entry which is preliminary data.</text>
</comment>
<name>A0A1X1GBD2_STROR</name>
<dbReference type="SMART" id="SM00530">
    <property type="entry name" value="HTH_XRE"/>
    <property type="match status" value="1"/>
</dbReference>
<dbReference type="PROSITE" id="PS50943">
    <property type="entry name" value="HTH_CROC1"/>
    <property type="match status" value="1"/>
</dbReference>
<feature type="domain" description="HTH cro/C1-type" evidence="1">
    <location>
        <begin position="14"/>
        <end position="68"/>
    </location>
</feature>
<evidence type="ECO:0000313" key="2">
    <source>
        <dbReference type="EMBL" id="ORO44086.1"/>
    </source>
</evidence>
<gene>
    <name evidence="2" type="ORF">B7727_03175</name>
</gene>
<evidence type="ECO:0000313" key="3">
    <source>
        <dbReference type="Proteomes" id="UP000193958"/>
    </source>
</evidence>
<dbReference type="GO" id="GO:0003677">
    <property type="term" value="F:DNA binding"/>
    <property type="evidence" value="ECO:0007669"/>
    <property type="project" value="InterPro"/>
</dbReference>
<dbReference type="SUPFAM" id="SSF47413">
    <property type="entry name" value="lambda repressor-like DNA-binding domains"/>
    <property type="match status" value="1"/>
</dbReference>
<dbReference type="Pfam" id="PF01381">
    <property type="entry name" value="HTH_3"/>
    <property type="match status" value="1"/>
</dbReference>
<dbReference type="RefSeq" id="WP_000169361.1">
    <property type="nucleotide sequence ID" value="NZ_NCUE01000017.1"/>
</dbReference>
<dbReference type="Gene3D" id="1.10.260.40">
    <property type="entry name" value="lambda repressor-like DNA-binding domains"/>
    <property type="match status" value="1"/>
</dbReference>
<dbReference type="Proteomes" id="UP000193958">
    <property type="component" value="Unassembled WGS sequence"/>
</dbReference>
<reference evidence="2 3" key="1">
    <citation type="journal article" date="2016" name="Eur. J. Clin. Microbiol. Infect. Dis.">
        <title>Whole genome sequencing as a tool for phylogenetic analysis of clinical strains of Mitis group streptococci.</title>
        <authorList>
            <person name="Rasmussen L.H."/>
            <person name="Dargis R."/>
            <person name="Hojholt K."/>
            <person name="Christensen J.J."/>
            <person name="Skovgaard O."/>
            <person name="Justesen U.S."/>
            <person name="Rosenvinge F.S."/>
            <person name="Moser C."/>
            <person name="Lukjancenko O."/>
            <person name="Rasmussen S."/>
            <person name="Nielsen X.C."/>
        </authorList>
    </citation>
    <scope>NUCLEOTIDE SEQUENCE [LARGE SCALE GENOMIC DNA]</scope>
    <source>
        <strain evidence="2 3">B_003802_10</strain>
    </source>
</reference>
<dbReference type="InterPro" id="IPR010982">
    <property type="entry name" value="Lambda_DNA-bd_dom_sf"/>
</dbReference>
<protein>
    <submittedName>
        <fullName evidence="2">Transcriptional regulator</fullName>
    </submittedName>
</protein>
<accession>A0A1X1GBD2</accession>
<dbReference type="InterPro" id="IPR001387">
    <property type="entry name" value="Cro/C1-type_HTH"/>
</dbReference>
<proteinExistence type="predicted"/>
<dbReference type="AlphaFoldDB" id="A0A1X1GBD2"/>
<evidence type="ECO:0000259" key="1">
    <source>
        <dbReference type="PROSITE" id="PS50943"/>
    </source>
</evidence>
<organism evidence="2 3">
    <name type="scientific">Streptococcus oralis subsp. tigurinus</name>
    <dbReference type="NCBI Taxonomy" id="1077464"/>
    <lineage>
        <taxon>Bacteria</taxon>
        <taxon>Bacillati</taxon>
        <taxon>Bacillota</taxon>
        <taxon>Bacilli</taxon>
        <taxon>Lactobacillales</taxon>
        <taxon>Streptococcaceae</taxon>
        <taxon>Streptococcus</taxon>
    </lineage>
</organism>